<accession>A0A0C3CNQ7</accession>
<reference evidence="1 2" key="1">
    <citation type="submission" date="2014-04" db="EMBL/GenBank/DDBJ databases">
        <authorList>
            <consortium name="DOE Joint Genome Institute"/>
            <person name="Kuo A."/>
            <person name="Gay G."/>
            <person name="Dore J."/>
            <person name="Kohler A."/>
            <person name="Nagy L.G."/>
            <person name="Floudas D."/>
            <person name="Copeland A."/>
            <person name="Barry K.W."/>
            <person name="Cichocki N."/>
            <person name="Veneault-Fourrey C."/>
            <person name="LaButti K."/>
            <person name="Lindquist E.A."/>
            <person name="Lipzen A."/>
            <person name="Lundell T."/>
            <person name="Morin E."/>
            <person name="Murat C."/>
            <person name="Sun H."/>
            <person name="Tunlid A."/>
            <person name="Henrissat B."/>
            <person name="Grigoriev I.V."/>
            <person name="Hibbett D.S."/>
            <person name="Martin F."/>
            <person name="Nordberg H.P."/>
            <person name="Cantor M.N."/>
            <person name="Hua S.X."/>
        </authorList>
    </citation>
    <scope>NUCLEOTIDE SEQUENCE [LARGE SCALE GENOMIC DNA]</scope>
    <source>
        <strain evidence="2">h7</strain>
    </source>
</reference>
<reference evidence="2" key="2">
    <citation type="submission" date="2015-01" db="EMBL/GenBank/DDBJ databases">
        <title>Evolutionary Origins and Diversification of the Mycorrhizal Mutualists.</title>
        <authorList>
            <consortium name="DOE Joint Genome Institute"/>
            <consortium name="Mycorrhizal Genomics Consortium"/>
            <person name="Kohler A."/>
            <person name="Kuo A."/>
            <person name="Nagy L.G."/>
            <person name="Floudas D."/>
            <person name="Copeland A."/>
            <person name="Barry K.W."/>
            <person name="Cichocki N."/>
            <person name="Veneault-Fourrey C."/>
            <person name="LaButti K."/>
            <person name="Lindquist E.A."/>
            <person name="Lipzen A."/>
            <person name="Lundell T."/>
            <person name="Morin E."/>
            <person name="Murat C."/>
            <person name="Riley R."/>
            <person name="Ohm R."/>
            <person name="Sun H."/>
            <person name="Tunlid A."/>
            <person name="Henrissat B."/>
            <person name="Grigoriev I.V."/>
            <person name="Hibbett D.S."/>
            <person name="Martin F."/>
        </authorList>
    </citation>
    <scope>NUCLEOTIDE SEQUENCE [LARGE SCALE GENOMIC DNA]</scope>
    <source>
        <strain evidence="2">h7</strain>
    </source>
</reference>
<evidence type="ECO:0000313" key="1">
    <source>
        <dbReference type="EMBL" id="KIM45461.1"/>
    </source>
</evidence>
<keyword evidence="2" id="KW-1185">Reference proteome</keyword>
<evidence type="ECO:0000313" key="2">
    <source>
        <dbReference type="Proteomes" id="UP000053424"/>
    </source>
</evidence>
<organism evidence="1 2">
    <name type="scientific">Hebeloma cylindrosporum</name>
    <dbReference type="NCBI Taxonomy" id="76867"/>
    <lineage>
        <taxon>Eukaryota</taxon>
        <taxon>Fungi</taxon>
        <taxon>Dikarya</taxon>
        <taxon>Basidiomycota</taxon>
        <taxon>Agaricomycotina</taxon>
        <taxon>Agaricomycetes</taxon>
        <taxon>Agaricomycetidae</taxon>
        <taxon>Agaricales</taxon>
        <taxon>Agaricineae</taxon>
        <taxon>Hymenogastraceae</taxon>
        <taxon>Hebeloma</taxon>
    </lineage>
</organism>
<name>A0A0C3CNQ7_HEBCY</name>
<gene>
    <name evidence="1" type="ORF">M413DRAFT_442129</name>
</gene>
<dbReference type="EMBL" id="KN831772">
    <property type="protein sequence ID" value="KIM45461.1"/>
    <property type="molecule type" value="Genomic_DNA"/>
</dbReference>
<protein>
    <submittedName>
        <fullName evidence="1">Uncharacterized protein</fullName>
    </submittedName>
</protein>
<sequence length="76" mass="8805">MQFDVLNARNLFHKKRKVQIEGIRKQIFSNKGQQGAKTEGSSLYNPDPDLMTWTFRAPGQYFSKATHDLGMTMERI</sequence>
<proteinExistence type="predicted"/>
<dbReference type="HOGENOM" id="CLU_2654776_0_0_1"/>
<dbReference type="Proteomes" id="UP000053424">
    <property type="component" value="Unassembled WGS sequence"/>
</dbReference>
<dbReference type="AlphaFoldDB" id="A0A0C3CNQ7"/>